<dbReference type="Pfam" id="PF02518">
    <property type="entry name" value="HATPase_c"/>
    <property type="match status" value="1"/>
</dbReference>
<evidence type="ECO:0000313" key="10">
    <source>
        <dbReference type="Proteomes" id="UP000477911"/>
    </source>
</evidence>
<dbReference type="CDD" id="cd00130">
    <property type="entry name" value="PAS"/>
    <property type="match status" value="1"/>
</dbReference>
<dbReference type="NCBIfam" id="TIGR00229">
    <property type="entry name" value="sensory_box"/>
    <property type="match status" value="1"/>
</dbReference>
<organism evidence="9 10">
    <name type="scientific">Pseudooceanicola albus</name>
    <dbReference type="NCBI Taxonomy" id="2692189"/>
    <lineage>
        <taxon>Bacteria</taxon>
        <taxon>Pseudomonadati</taxon>
        <taxon>Pseudomonadota</taxon>
        <taxon>Alphaproteobacteria</taxon>
        <taxon>Rhodobacterales</taxon>
        <taxon>Paracoccaceae</taxon>
        <taxon>Pseudooceanicola</taxon>
    </lineage>
</organism>
<evidence type="ECO:0000256" key="4">
    <source>
        <dbReference type="ARBA" id="ARBA00022679"/>
    </source>
</evidence>
<dbReference type="Pfam" id="PF00989">
    <property type="entry name" value="PAS"/>
    <property type="match status" value="1"/>
</dbReference>
<keyword evidence="6" id="KW-0472">Membrane</keyword>
<dbReference type="PROSITE" id="PS50109">
    <property type="entry name" value="HIS_KIN"/>
    <property type="match status" value="1"/>
</dbReference>
<dbReference type="SMART" id="SM00388">
    <property type="entry name" value="HisKA"/>
    <property type="match status" value="1"/>
</dbReference>
<dbReference type="EC" id="2.7.13.3" evidence="2"/>
<dbReference type="InterPro" id="IPR036097">
    <property type="entry name" value="HisK_dim/P_sf"/>
</dbReference>
<dbReference type="GO" id="GO:0007234">
    <property type="term" value="P:osmosensory signaling via phosphorelay pathway"/>
    <property type="evidence" value="ECO:0007669"/>
    <property type="project" value="TreeGrafter"/>
</dbReference>
<gene>
    <name evidence="9" type="ORF">GR170_00270</name>
</gene>
<evidence type="ECO:0000256" key="6">
    <source>
        <dbReference type="ARBA" id="ARBA00023136"/>
    </source>
</evidence>
<dbReference type="InterPro" id="IPR003594">
    <property type="entry name" value="HATPase_dom"/>
</dbReference>
<sequence>MLPLPRLEVLVPSLASLALVLGAGLLGDALLPGWAAQLLPALLASGLTGWLLLSRCRDIARLARSLPGGGAPLPEALPDSLQQLAHRLSAQQSALRQGMSDAHAIIDSMVDGVVVADAQGRIEMLNPATERLFGFSRQELLGQPIERLMPEEIARTHAGWLARSALNHETILMGDGRELDGRHRDGRALPIEVSVSRMTTPVGPRYIGVIRDVSGTRATEHRTRELVAELERSNAELDTFAYVASHDLKAPLRVIDNASRWLEEDLEPHLTEDTRESLHLLRSRVQRMERLLDDLLEYSRIGRSTEGSGRMVTGAEMLETIRALIACPPGIQVTADPVFEALEMRQMPLQGVLLNLIGNAVKHHDRPNGTVHLEAAPTEAQVVFSIRDDGPGIPPAFHDKVFEMFQTLRPRDEVDGSGMGLALVQKTVQLVGGTIELQSDSGRGTTFRVTWPRAALCPPRTETAA</sequence>
<dbReference type="SUPFAM" id="SSF47384">
    <property type="entry name" value="Homodimeric domain of signal transducing histidine kinase"/>
    <property type="match status" value="1"/>
</dbReference>
<keyword evidence="5" id="KW-0418">Kinase</keyword>
<dbReference type="InterPro" id="IPR000014">
    <property type="entry name" value="PAS"/>
</dbReference>
<evidence type="ECO:0000313" key="9">
    <source>
        <dbReference type="EMBL" id="MXN16253.1"/>
    </source>
</evidence>
<evidence type="ECO:0000259" key="8">
    <source>
        <dbReference type="PROSITE" id="PS50112"/>
    </source>
</evidence>
<evidence type="ECO:0000256" key="3">
    <source>
        <dbReference type="ARBA" id="ARBA00022553"/>
    </source>
</evidence>
<evidence type="ECO:0000256" key="1">
    <source>
        <dbReference type="ARBA" id="ARBA00000085"/>
    </source>
</evidence>
<dbReference type="InterPro" id="IPR035965">
    <property type="entry name" value="PAS-like_dom_sf"/>
</dbReference>
<dbReference type="RefSeq" id="WP_160890804.1">
    <property type="nucleotide sequence ID" value="NZ_WUMU01000001.1"/>
</dbReference>
<dbReference type="CDD" id="cd00075">
    <property type="entry name" value="HATPase"/>
    <property type="match status" value="1"/>
</dbReference>
<dbReference type="Proteomes" id="UP000477911">
    <property type="component" value="Unassembled WGS sequence"/>
</dbReference>
<keyword evidence="10" id="KW-1185">Reference proteome</keyword>
<dbReference type="InterPro" id="IPR036890">
    <property type="entry name" value="HATPase_C_sf"/>
</dbReference>
<keyword evidence="4" id="KW-0808">Transferase</keyword>
<dbReference type="PRINTS" id="PR00344">
    <property type="entry name" value="BCTRLSENSOR"/>
</dbReference>
<dbReference type="InterPro" id="IPR013767">
    <property type="entry name" value="PAS_fold"/>
</dbReference>
<feature type="domain" description="Histidine kinase" evidence="7">
    <location>
        <begin position="243"/>
        <end position="455"/>
    </location>
</feature>
<dbReference type="Gene3D" id="3.30.450.20">
    <property type="entry name" value="PAS domain"/>
    <property type="match status" value="1"/>
</dbReference>
<dbReference type="InterPro" id="IPR005467">
    <property type="entry name" value="His_kinase_dom"/>
</dbReference>
<dbReference type="GO" id="GO:0000156">
    <property type="term" value="F:phosphorelay response regulator activity"/>
    <property type="evidence" value="ECO:0007669"/>
    <property type="project" value="TreeGrafter"/>
</dbReference>
<dbReference type="InterPro" id="IPR004358">
    <property type="entry name" value="Sig_transdc_His_kin-like_C"/>
</dbReference>
<proteinExistence type="predicted"/>
<dbReference type="GO" id="GO:0030295">
    <property type="term" value="F:protein kinase activator activity"/>
    <property type="evidence" value="ECO:0007669"/>
    <property type="project" value="TreeGrafter"/>
</dbReference>
<dbReference type="Gene3D" id="1.10.287.130">
    <property type="match status" value="1"/>
</dbReference>
<dbReference type="PROSITE" id="PS50112">
    <property type="entry name" value="PAS"/>
    <property type="match status" value="1"/>
</dbReference>
<dbReference type="GO" id="GO:0006355">
    <property type="term" value="P:regulation of DNA-templated transcription"/>
    <property type="evidence" value="ECO:0007669"/>
    <property type="project" value="InterPro"/>
</dbReference>
<reference evidence="9 10" key="1">
    <citation type="submission" date="2019-12" db="EMBL/GenBank/DDBJ databases">
        <authorList>
            <person name="Li M."/>
        </authorList>
    </citation>
    <scope>NUCLEOTIDE SEQUENCE [LARGE SCALE GENOMIC DNA]</scope>
    <source>
        <strain evidence="9 10">GBMRC 2024</strain>
    </source>
</reference>
<feature type="domain" description="PAS" evidence="8">
    <location>
        <begin position="105"/>
        <end position="169"/>
    </location>
</feature>
<evidence type="ECO:0000256" key="5">
    <source>
        <dbReference type="ARBA" id="ARBA00022777"/>
    </source>
</evidence>
<dbReference type="CDD" id="cd00082">
    <property type="entry name" value="HisKA"/>
    <property type="match status" value="1"/>
</dbReference>
<dbReference type="SUPFAM" id="SSF55785">
    <property type="entry name" value="PYP-like sensor domain (PAS domain)"/>
    <property type="match status" value="1"/>
</dbReference>
<dbReference type="InterPro" id="IPR003661">
    <property type="entry name" value="HisK_dim/P_dom"/>
</dbReference>
<dbReference type="GO" id="GO:0016020">
    <property type="term" value="C:membrane"/>
    <property type="evidence" value="ECO:0007669"/>
    <property type="project" value="UniProtKB-SubCell"/>
</dbReference>
<comment type="caution">
    <text evidence="9">The sequence shown here is derived from an EMBL/GenBank/DDBJ whole genome shotgun (WGS) entry which is preliminary data.</text>
</comment>
<dbReference type="SMART" id="SM00387">
    <property type="entry name" value="HATPase_c"/>
    <property type="match status" value="1"/>
</dbReference>
<dbReference type="GO" id="GO:0000155">
    <property type="term" value="F:phosphorelay sensor kinase activity"/>
    <property type="evidence" value="ECO:0007669"/>
    <property type="project" value="InterPro"/>
</dbReference>
<protein>
    <recommendedName>
        <fullName evidence="2">histidine kinase</fullName>
        <ecNumber evidence="2">2.7.13.3</ecNumber>
    </recommendedName>
</protein>
<dbReference type="Pfam" id="PF00512">
    <property type="entry name" value="HisKA"/>
    <property type="match status" value="1"/>
</dbReference>
<dbReference type="SUPFAM" id="SSF55874">
    <property type="entry name" value="ATPase domain of HSP90 chaperone/DNA topoisomerase II/histidine kinase"/>
    <property type="match status" value="1"/>
</dbReference>
<dbReference type="AlphaFoldDB" id="A0A6L7G117"/>
<dbReference type="EMBL" id="WUMU01000001">
    <property type="protein sequence ID" value="MXN16253.1"/>
    <property type="molecule type" value="Genomic_DNA"/>
</dbReference>
<evidence type="ECO:0000259" key="7">
    <source>
        <dbReference type="PROSITE" id="PS50109"/>
    </source>
</evidence>
<evidence type="ECO:0000256" key="2">
    <source>
        <dbReference type="ARBA" id="ARBA00012438"/>
    </source>
</evidence>
<dbReference type="PANTHER" id="PTHR42878">
    <property type="entry name" value="TWO-COMPONENT HISTIDINE KINASE"/>
    <property type="match status" value="1"/>
</dbReference>
<keyword evidence="3" id="KW-0597">Phosphoprotein</keyword>
<name>A0A6L7G117_9RHOB</name>
<dbReference type="InterPro" id="IPR050351">
    <property type="entry name" value="BphY/WalK/GraS-like"/>
</dbReference>
<dbReference type="Gene3D" id="3.30.565.10">
    <property type="entry name" value="Histidine kinase-like ATPase, C-terminal domain"/>
    <property type="match status" value="1"/>
</dbReference>
<dbReference type="PANTHER" id="PTHR42878:SF15">
    <property type="entry name" value="BACTERIOPHYTOCHROME"/>
    <property type="match status" value="1"/>
</dbReference>
<dbReference type="SMART" id="SM00091">
    <property type="entry name" value="PAS"/>
    <property type="match status" value="1"/>
</dbReference>
<comment type="catalytic activity">
    <reaction evidence="1">
        <text>ATP + protein L-histidine = ADP + protein N-phospho-L-histidine.</text>
        <dbReference type="EC" id="2.7.13.3"/>
    </reaction>
</comment>
<accession>A0A6L7G117</accession>